<dbReference type="RefSeq" id="WP_146574926.1">
    <property type="nucleotide sequence ID" value="NZ_SJPH01000006.1"/>
</dbReference>
<comment type="caution">
    <text evidence="2">The sequence shown here is derived from an EMBL/GenBank/DDBJ whole genome shotgun (WGS) entry which is preliminary data.</text>
</comment>
<dbReference type="EMBL" id="SJPH01000006">
    <property type="protein sequence ID" value="TWT42729.1"/>
    <property type="molecule type" value="Genomic_DNA"/>
</dbReference>
<keyword evidence="3" id="KW-1185">Reference proteome</keyword>
<dbReference type="AlphaFoldDB" id="A0A5C5VYC2"/>
<protein>
    <recommendedName>
        <fullName evidence="4">Lipocalin-like domain-containing protein</fullName>
    </recommendedName>
</protein>
<evidence type="ECO:0000313" key="2">
    <source>
        <dbReference type="EMBL" id="TWT42729.1"/>
    </source>
</evidence>
<evidence type="ECO:0008006" key="4">
    <source>
        <dbReference type="Google" id="ProtNLM"/>
    </source>
</evidence>
<sequence precursor="true">MRRPALLCCTVVCLLQVAPCGAVDLEAVRRQCLGTWEIESNNNGVRQRNVKEVDEDHETVTIYLDDVVSMKWRCEWQLEAVGEFVLYKFGNFESLEGGRVFPPSYAGQYLLKVTDDAWYEMVRLEADAIGPPRFDAFRRVTTGANRPVRPSNSRVAPLAPTAQFVPGKATRLWPSSNAEPFQINRSDDQRKAELEQLALGTWRCERPDGTVIEKLVEPGVEAVRLSRDGKTVRIWKTDWEIRVAGGVATFWFNNYQLLEGERSAPDGISGGYALSLVDGTWTEVTGMIGTAPSPPALNVFRRFEGQAAAASSP</sequence>
<dbReference type="OrthoDB" id="9976077at2"/>
<feature type="signal peptide" evidence="1">
    <location>
        <begin position="1"/>
        <end position="22"/>
    </location>
</feature>
<evidence type="ECO:0000256" key="1">
    <source>
        <dbReference type="SAM" id="SignalP"/>
    </source>
</evidence>
<evidence type="ECO:0000313" key="3">
    <source>
        <dbReference type="Proteomes" id="UP000318995"/>
    </source>
</evidence>
<reference evidence="2 3" key="1">
    <citation type="submission" date="2019-02" db="EMBL/GenBank/DDBJ databases">
        <title>Deep-cultivation of Planctomycetes and their phenomic and genomic characterization uncovers novel biology.</title>
        <authorList>
            <person name="Wiegand S."/>
            <person name="Jogler M."/>
            <person name="Boedeker C."/>
            <person name="Pinto D."/>
            <person name="Vollmers J."/>
            <person name="Rivas-Marin E."/>
            <person name="Kohn T."/>
            <person name="Peeters S.H."/>
            <person name="Heuer A."/>
            <person name="Rast P."/>
            <person name="Oberbeckmann S."/>
            <person name="Bunk B."/>
            <person name="Jeske O."/>
            <person name="Meyerdierks A."/>
            <person name="Storesund J.E."/>
            <person name="Kallscheuer N."/>
            <person name="Luecker S."/>
            <person name="Lage O.M."/>
            <person name="Pohl T."/>
            <person name="Merkel B.J."/>
            <person name="Hornburger P."/>
            <person name="Mueller R.-W."/>
            <person name="Bruemmer F."/>
            <person name="Labrenz M."/>
            <person name="Spormann A.M."/>
            <person name="Op Den Camp H."/>
            <person name="Overmann J."/>
            <person name="Amann R."/>
            <person name="Jetten M.S.M."/>
            <person name="Mascher T."/>
            <person name="Medema M.H."/>
            <person name="Devos D.P."/>
            <person name="Kaster A.-K."/>
            <person name="Ovreas L."/>
            <person name="Rohde M."/>
            <person name="Galperin M.Y."/>
            <person name="Jogler C."/>
        </authorList>
    </citation>
    <scope>NUCLEOTIDE SEQUENCE [LARGE SCALE GENOMIC DNA]</scope>
    <source>
        <strain evidence="2 3">Pla111</strain>
    </source>
</reference>
<feature type="chain" id="PRO_5022781595" description="Lipocalin-like domain-containing protein" evidence="1">
    <location>
        <begin position="23"/>
        <end position="313"/>
    </location>
</feature>
<accession>A0A5C5VYC2</accession>
<gene>
    <name evidence="2" type="ORF">Pla111_27020</name>
</gene>
<dbReference type="Proteomes" id="UP000318995">
    <property type="component" value="Unassembled WGS sequence"/>
</dbReference>
<name>A0A5C5VYC2_9BACT</name>
<proteinExistence type="predicted"/>
<keyword evidence="1" id="KW-0732">Signal</keyword>
<organism evidence="2 3">
    <name type="scientific">Botrimarina hoheduenensis</name>
    <dbReference type="NCBI Taxonomy" id="2528000"/>
    <lineage>
        <taxon>Bacteria</taxon>
        <taxon>Pseudomonadati</taxon>
        <taxon>Planctomycetota</taxon>
        <taxon>Planctomycetia</taxon>
        <taxon>Pirellulales</taxon>
        <taxon>Lacipirellulaceae</taxon>
        <taxon>Botrimarina</taxon>
    </lineage>
</organism>